<dbReference type="PANTHER" id="PTHR46437:SF1">
    <property type="entry name" value="MORN REPEAT-CONTAINING PROTEIN 5"/>
    <property type="match status" value="1"/>
</dbReference>
<protein>
    <recommendedName>
        <fullName evidence="2">MORN repeat-containing protein 5</fullName>
    </recommendedName>
</protein>
<evidence type="ECO:0000256" key="1">
    <source>
        <dbReference type="ARBA" id="ARBA00004230"/>
    </source>
</evidence>
<dbReference type="InterPro" id="IPR003409">
    <property type="entry name" value="MORN"/>
</dbReference>
<sequence>MEYTGSSYSGDFKNGRMEGSGKYTFPTETKYEGDMKMECSMARELSSFQMAGKYTFADGLEYNEEDWLYCDGYDRRFYTEICQGLKPAELIYSKGWEWKVRSLSKGDHSGQSEIFPIS</sequence>
<dbReference type="EMBL" id="MRZV01000046">
    <property type="protein sequence ID" value="PIK60837.1"/>
    <property type="molecule type" value="Genomic_DNA"/>
</dbReference>
<evidence type="ECO:0000313" key="7">
    <source>
        <dbReference type="EMBL" id="PIK60837.1"/>
    </source>
</evidence>
<dbReference type="PANTHER" id="PTHR46437">
    <property type="entry name" value="MORN REPEAT-CONTAINING PROTEIN 5"/>
    <property type="match status" value="1"/>
</dbReference>
<gene>
    <name evidence="7" type="ORF">BSL78_02237</name>
</gene>
<evidence type="ECO:0000256" key="5">
    <source>
        <dbReference type="ARBA" id="ARBA00023069"/>
    </source>
</evidence>
<keyword evidence="6" id="KW-0966">Cell projection</keyword>
<evidence type="ECO:0000256" key="3">
    <source>
        <dbReference type="ARBA" id="ARBA00022737"/>
    </source>
</evidence>
<comment type="subcellular location">
    <subcellularLocation>
        <location evidence="1">Cell projection</location>
        <location evidence="1">Cilium</location>
        <location evidence="1">Flagellum</location>
    </subcellularLocation>
</comment>
<dbReference type="Gene3D" id="2.20.110.10">
    <property type="entry name" value="Histone H3 K4-specific methyltransferase SET7/9 N-terminal domain"/>
    <property type="match status" value="1"/>
</dbReference>
<dbReference type="SUPFAM" id="SSF82185">
    <property type="entry name" value="Histone H3 K4-specific methyltransferase SET7/9 N-terminal domain"/>
    <property type="match status" value="1"/>
</dbReference>
<evidence type="ECO:0000256" key="6">
    <source>
        <dbReference type="ARBA" id="ARBA00023273"/>
    </source>
</evidence>
<name>A0A2G8LKQ0_STIJA</name>
<keyword evidence="5" id="KW-0969">Cilium</keyword>
<organism evidence="7 8">
    <name type="scientific">Stichopus japonicus</name>
    <name type="common">Sea cucumber</name>
    <dbReference type="NCBI Taxonomy" id="307972"/>
    <lineage>
        <taxon>Eukaryota</taxon>
        <taxon>Metazoa</taxon>
        <taxon>Echinodermata</taxon>
        <taxon>Eleutherozoa</taxon>
        <taxon>Echinozoa</taxon>
        <taxon>Holothuroidea</taxon>
        <taxon>Aspidochirotacea</taxon>
        <taxon>Aspidochirotida</taxon>
        <taxon>Stichopodidae</taxon>
        <taxon>Apostichopus</taxon>
    </lineage>
</organism>
<dbReference type="AlphaFoldDB" id="A0A2G8LKQ0"/>
<evidence type="ECO:0000313" key="8">
    <source>
        <dbReference type="Proteomes" id="UP000230750"/>
    </source>
</evidence>
<proteinExistence type="predicted"/>
<dbReference type="OrthoDB" id="300500at2759"/>
<dbReference type="Pfam" id="PF02493">
    <property type="entry name" value="MORN"/>
    <property type="match status" value="2"/>
</dbReference>
<evidence type="ECO:0000256" key="2">
    <source>
        <dbReference type="ARBA" id="ARBA00016322"/>
    </source>
</evidence>
<dbReference type="SMART" id="SM00698">
    <property type="entry name" value="MORN"/>
    <property type="match status" value="1"/>
</dbReference>
<accession>A0A2G8LKQ0</accession>
<dbReference type="Proteomes" id="UP000230750">
    <property type="component" value="Unassembled WGS sequence"/>
</dbReference>
<dbReference type="GO" id="GO:0031514">
    <property type="term" value="C:motile cilium"/>
    <property type="evidence" value="ECO:0007669"/>
    <property type="project" value="UniProtKB-SubCell"/>
</dbReference>
<dbReference type="STRING" id="307972.A0A2G8LKQ0"/>
<dbReference type="InterPro" id="IPR042814">
    <property type="entry name" value="Morn5"/>
</dbReference>
<evidence type="ECO:0000256" key="4">
    <source>
        <dbReference type="ARBA" id="ARBA00022846"/>
    </source>
</evidence>
<comment type="caution">
    <text evidence="7">The sequence shown here is derived from an EMBL/GenBank/DDBJ whole genome shotgun (WGS) entry which is preliminary data.</text>
</comment>
<keyword evidence="4" id="KW-0282">Flagellum</keyword>
<keyword evidence="3" id="KW-0677">Repeat</keyword>
<keyword evidence="8" id="KW-1185">Reference proteome</keyword>
<reference evidence="7 8" key="1">
    <citation type="journal article" date="2017" name="PLoS Biol.">
        <title>The sea cucumber genome provides insights into morphological evolution and visceral regeneration.</title>
        <authorList>
            <person name="Zhang X."/>
            <person name="Sun L."/>
            <person name="Yuan J."/>
            <person name="Sun Y."/>
            <person name="Gao Y."/>
            <person name="Zhang L."/>
            <person name="Li S."/>
            <person name="Dai H."/>
            <person name="Hamel J.F."/>
            <person name="Liu C."/>
            <person name="Yu Y."/>
            <person name="Liu S."/>
            <person name="Lin W."/>
            <person name="Guo K."/>
            <person name="Jin S."/>
            <person name="Xu P."/>
            <person name="Storey K.B."/>
            <person name="Huan P."/>
            <person name="Zhang T."/>
            <person name="Zhou Y."/>
            <person name="Zhang J."/>
            <person name="Lin C."/>
            <person name="Li X."/>
            <person name="Xing L."/>
            <person name="Huo D."/>
            <person name="Sun M."/>
            <person name="Wang L."/>
            <person name="Mercier A."/>
            <person name="Li F."/>
            <person name="Yang H."/>
            <person name="Xiang J."/>
        </authorList>
    </citation>
    <scope>NUCLEOTIDE SEQUENCE [LARGE SCALE GENOMIC DNA]</scope>
    <source>
        <strain evidence="7">Shaxun</strain>
        <tissue evidence="7">Muscle</tissue>
    </source>
</reference>